<feature type="domain" description="Tim44-like" evidence="3">
    <location>
        <begin position="234"/>
        <end position="365"/>
    </location>
</feature>
<dbReference type="EMBL" id="FR687359">
    <property type="protein sequence ID" value="CBW76084.1"/>
    <property type="molecule type" value="Genomic_DNA"/>
</dbReference>
<feature type="region of interest" description="Disordered" evidence="1">
    <location>
        <begin position="1"/>
        <end position="43"/>
    </location>
</feature>
<keyword evidence="2" id="KW-1133">Transmembrane helix</keyword>
<evidence type="ECO:0000313" key="4">
    <source>
        <dbReference type="EMBL" id="CBW76084.1"/>
    </source>
</evidence>
<feature type="compositionally biased region" description="Polar residues" evidence="1">
    <location>
        <begin position="12"/>
        <end position="30"/>
    </location>
</feature>
<feature type="region of interest" description="Disordered" evidence="1">
    <location>
        <begin position="74"/>
        <end position="124"/>
    </location>
</feature>
<dbReference type="Proteomes" id="UP000007437">
    <property type="component" value="Chromosome"/>
</dbReference>
<dbReference type="HOGENOM" id="CLU_052470_0_0_4"/>
<dbReference type="SUPFAM" id="SSF54427">
    <property type="entry name" value="NTF2-like"/>
    <property type="match status" value="1"/>
</dbReference>
<dbReference type="SMART" id="SM00978">
    <property type="entry name" value="Tim44"/>
    <property type="match status" value="1"/>
</dbReference>
<dbReference type="STRING" id="882378.RBRH_02101"/>
<dbReference type="InterPro" id="IPR032710">
    <property type="entry name" value="NTF2-like_dom_sf"/>
</dbReference>
<accession>E5ALR3</accession>
<proteinExistence type="predicted"/>
<name>E5ALR3_MYCRK</name>
<feature type="transmembrane region" description="Helical" evidence="2">
    <location>
        <begin position="126"/>
        <end position="146"/>
    </location>
</feature>
<sequence>MASWHCMPPPNTSDRSGDQMSAQSRFSSHSPHLPPTGATRRSARMSRRFGAIVAAGLLVVGSFSAFDADAKRMGGGRSFGKQSQITRQATPPAQPMQGKPSQGAQGAQATRGQTPPSAAAQPKRNWMGPLAGLAAGFGLAALLSHFGLGGALASVLSNVILIALVALVGLWLFRKFANRNARPATAYAHGGFESPSGASLRQYDASAAAPSQLPATGGMGQAGVAPDGQSRVAADPSVLDVPAVPAGFDADAFIRQAKVAFVRLQAAWDAGNLDDIREFTTPEMFAEIKLDFDSRHGENRTDVVQLNADLVGVEDRGGNEYVASVRFHGLLRETQGAAAEPFAEMWNLSRNARSGEGWVLAGIQQLS</sequence>
<organism evidence="4 5">
    <name type="scientific">Mycetohabitans rhizoxinica (strain DSM 19002 / CIP 109453 / HKI 454)</name>
    <name type="common">Paraburkholderia rhizoxinica</name>
    <dbReference type="NCBI Taxonomy" id="882378"/>
    <lineage>
        <taxon>Bacteria</taxon>
        <taxon>Pseudomonadati</taxon>
        <taxon>Pseudomonadota</taxon>
        <taxon>Betaproteobacteria</taxon>
        <taxon>Burkholderiales</taxon>
        <taxon>Burkholderiaceae</taxon>
        <taxon>Mycetohabitans</taxon>
    </lineage>
</organism>
<feature type="compositionally biased region" description="Low complexity" evidence="1">
    <location>
        <begin position="102"/>
        <end position="114"/>
    </location>
</feature>
<dbReference type="PANTHER" id="PTHR41542">
    <property type="entry name" value="BLL5807 PROTEIN"/>
    <property type="match status" value="1"/>
</dbReference>
<reference evidence="4 5" key="1">
    <citation type="journal article" date="2011" name="J. Bacteriol.">
        <title>Complete genome sequence of Burkholderia rhizoxinica, an endosymbiont of Rhizopus microsporus.</title>
        <authorList>
            <person name="Lackner G."/>
            <person name="Moebius N."/>
            <person name="Partida-Martinez L."/>
            <person name="Hertweck C."/>
        </authorList>
    </citation>
    <scope>NUCLEOTIDE SEQUENCE [LARGE SCALE GENOMIC DNA]</scope>
    <source>
        <strain evidence="5">DSM 19002 / CIP 109453 / HKI 454</strain>
    </source>
</reference>
<dbReference type="InterPro" id="IPR007379">
    <property type="entry name" value="Tim44-like_dom"/>
</dbReference>
<feature type="compositionally biased region" description="Polar residues" evidence="1">
    <location>
        <begin position="80"/>
        <end position="91"/>
    </location>
</feature>
<feature type="transmembrane region" description="Helical" evidence="2">
    <location>
        <begin position="49"/>
        <end position="68"/>
    </location>
</feature>
<dbReference type="Pfam" id="PF04280">
    <property type="entry name" value="Tim44"/>
    <property type="match status" value="1"/>
</dbReference>
<dbReference type="eggNOG" id="COG4395">
    <property type="taxonomic scope" value="Bacteria"/>
</dbReference>
<dbReference type="Gene3D" id="3.10.450.240">
    <property type="match status" value="1"/>
</dbReference>
<evidence type="ECO:0000256" key="1">
    <source>
        <dbReference type="SAM" id="MobiDB-lite"/>
    </source>
</evidence>
<protein>
    <recommendedName>
        <fullName evidence="3">Tim44-like domain-containing protein</fullName>
    </recommendedName>
</protein>
<feature type="transmembrane region" description="Helical" evidence="2">
    <location>
        <begin position="152"/>
        <end position="173"/>
    </location>
</feature>
<dbReference type="KEGG" id="brh:RBRH_02101"/>
<evidence type="ECO:0000313" key="5">
    <source>
        <dbReference type="Proteomes" id="UP000007437"/>
    </source>
</evidence>
<evidence type="ECO:0000256" key="2">
    <source>
        <dbReference type="SAM" id="Phobius"/>
    </source>
</evidence>
<dbReference type="AlphaFoldDB" id="E5ALR3"/>
<evidence type="ECO:0000259" key="3">
    <source>
        <dbReference type="SMART" id="SM00978"/>
    </source>
</evidence>
<gene>
    <name evidence="4" type="ordered locus">RBRH_02101</name>
</gene>
<keyword evidence="2" id="KW-0812">Transmembrane</keyword>
<dbReference type="PANTHER" id="PTHR41542:SF1">
    <property type="entry name" value="BLL5807 PROTEIN"/>
    <property type="match status" value="1"/>
</dbReference>
<keyword evidence="2" id="KW-0472">Membrane</keyword>